<protein>
    <submittedName>
        <fullName evidence="9">QacE family quaternary ammonium compound efflux SMR transporter</fullName>
    </submittedName>
</protein>
<dbReference type="Pfam" id="PF00893">
    <property type="entry name" value="Multi_Drug_Res"/>
    <property type="match status" value="1"/>
</dbReference>
<dbReference type="Gene3D" id="1.10.3730.20">
    <property type="match status" value="1"/>
</dbReference>
<comment type="subcellular location">
    <subcellularLocation>
        <location evidence="1 7">Cell membrane</location>
        <topology evidence="1 7">Multi-pass membrane protein</topology>
    </subcellularLocation>
</comment>
<proteinExistence type="inferred from homology"/>
<keyword evidence="3" id="KW-1003">Cell membrane</keyword>
<feature type="transmembrane region" description="Helical" evidence="8">
    <location>
        <begin position="56"/>
        <end position="79"/>
    </location>
</feature>
<keyword evidence="4 7" id="KW-0812">Transmembrane</keyword>
<gene>
    <name evidence="9" type="ORF">ELQ94_09105</name>
</gene>
<feature type="transmembrane region" description="Helical" evidence="8">
    <location>
        <begin position="30"/>
        <end position="49"/>
    </location>
</feature>
<feature type="transmembrane region" description="Helical" evidence="8">
    <location>
        <begin position="85"/>
        <end position="103"/>
    </location>
</feature>
<dbReference type="AlphaFoldDB" id="A0A433JU18"/>
<dbReference type="InterPro" id="IPR045324">
    <property type="entry name" value="Small_multidrug_res"/>
</dbReference>
<keyword evidence="2" id="KW-0813">Transport</keyword>
<evidence type="ECO:0000313" key="10">
    <source>
        <dbReference type="Proteomes" id="UP000274909"/>
    </source>
</evidence>
<evidence type="ECO:0000313" key="9">
    <source>
        <dbReference type="EMBL" id="RUR01627.1"/>
    </source>
</evidence>
<reference evidence="9 10" key="1">
    <citation type="submission" date="2018-12" db="EMBL/GenBank/DDBJ databases">
        <authorList>
            <person name="Li F."/>
        </authorList>
    </citation>
    <scope>NUCLEOTIDE SEQUENCE [LARGE SCALE GENOMIC DNA]</scope>
    <source>
        <strain evidence="9 10">EGI 6500705</strain>
    </source>
</reference>
<keyword evidence="6 8" id="KW-0472">Membrane</keyword>
<dbReference type="RefSeq" id="WP_127049350.1">
    <property type="nucleotide sequence ID" value="NZ_RZGZ01000002.1"/>
</dbReference>
<comment type="similarity">
    <text evidence="7">Belongs to the drug/metabolite transporter (DMT) superfamily. Small multidrug resistance (SMR) (TC 2.A.7.1) family.</text>
</comment>
<dbReference type="SUPFAM" id="SSF103481">
    <property type="entry name" value="Multidrug resistance efflux transporter EmrE"/>
    <property type="match status" value="1"/>
</dbReference>
<dbReference type="InterPro" id="IPR037185">
    <property type="entry name" value="EmrE-like"/>
</dbReference>
<evidence type="ECO:0000256" key="8">
    <source>
        <dbReference type="SAM" id="Phobius"/>
    </source>
</evidence>
<keyword evidence="10" id="KW-1185">Reference proteome</keyword>
<dbReference type="EMBL" id="RZGZ01000002">
    <property type="protein sequence ID" value="RUR01627.1"/>
    <property type="molecule type" value="Genomic_DNA"/>
</dbReference>
<comment type="caution">
    <text evidence="9">The sequence shown here is derived from an EMBL/GenBank/DDBJ whole genome shotgun (WGS) entry which is preliminary data.</text>
</comment>
<evidence type="ECO:0000256" key="1">
    <source>
        <dbReference type="ARBA" id="ARBA00004651"/>
    </source>
</evidence>
<evidence type="ECO:0000256" key="2">
    <source>
        <dbReference type="ARBA" id="ARBA00022448"/>
    </source>
</evidence>
<name>A0A433JU18_9MICO</name>
<dbReference type="GO" id="GO:0022857">
    <property type="term" value="F:transmembrane transporter activity"/>
    <property type="evidence" value="ECO:0007669"/>
    <property type="project" value="InterPro"/>
</dbReference>
<evidence type="ECO:0000256" key="5">
    <source>
        <dbReference type="ARBA" id="ARBA00022989"/>
    </source>
</evidence>
<dbReference type="OrthoDB" id="3175079at2"/>
<dbReference type="GO" id="GO:0005886">
    <property type="term" value="C:plasma membrane"/>
    <property type="evidence" value="ECO:0007669"/>
    <property type="project" value="UniProtKB-SubCell"/>
</dbReference>
<accession>A0A433JU18</accession>
<evidence type="ECO:0000256" key="7">
    <source>
        <dbReference type="RuleBase" id="RU003942"/>
    </source>
</evidence>
<organism evidence="9 10">
    <name type="scientific">Labedella endophytica</name>
    <dbReference type="NCBI Taxonomy" id="1523160"/>
    <lineage>
        <taxon>Bacteria</taxon>
        <taxon>Bacillati</taxon>
        <taxon>Actinomycetota</taxon>
        <taxon>Actinomycetes</taxon>
        <taxon>Micrococcales</taxon>
        <taxon>Microbacteriaceae</taxon>
        <taxon>Labedella</taxon>
    </lineage>
</organism>
<keyword evidence="5 8" id="KW-1133">Transmembrane helix</keyword>
<sequence>MRAWLLLAAAIAAEVTASLSLKAALDVPGWYVVVVIGYASSFVLLGFVLRAGMPLGVAYGVWGATGVAATALLAAVFFGEPLTPVMLGGLVLIIGGVLCVELGSQRAAARRVVGSAAHRAADPAPSSGADA</sequence>
<evidence type="ECO:0000256" key="3">
    <source>
        <dbReference type="ARBA" id="ARBA00022475"/>
    </source>
</evidence>
<dbReference type="PANTHER" id="PTHR30561:SF1">
    <property type="entry name" value="MULTIDRUG TRANSPORTER EMRE"/>
    <property type="match status" value="1"/>
</dbReference>
<dbReference type="PANTHER" id="PTHR30561">
    <property type="entry name" value="SMR FAMILY PROTON-DEPENDENT DRUG EFFLUX TRANSPORTER SUGE"/>
    <property type="match status" value="1"/>
</dbReference>
<evidence type="ECO:0000256" key="4">
    <source>
        <dbReference type="ARBA" id="ARBA00022692"/>
    </source>
</evidence>
<dbReference type="Proteomes" id="UP000274909">
    <property type="component" value="Unassembled WGS sequence"/>
</dbReference>
<evidence type="ECO:0000256" key="6">
    <source>
        <dbReference type="ARBA" id="ARBA00023136"/>
    </source>
</evidence>
<dbReference type="InterPro" id="IPR000390">
    <property type="entry name" value="Small_drug/metabolite_transptr"/>
</dbReference>